<sequence length="111" mass="11922">MAKELKIIDNLWVLKTSEGYKIGLTNEAQEDLGNITFATMPKVGQSLKKGDSLIEVEAEKAVSEFSSPLSGTVAVINEAAEQDPSVLDDADQTKAWIAILTDVEEAELGQA</sequence>
<evidence type="ECO:0000313" key="5">
    <source>
        <dbReference type="Proteomes" id="UP000194948"/>
    </source>
</evidence>
<dbReference type="PROSITE" id="PS50968">
    <property type="entry name" value="BIOTINYL_LIPOYL"/>
    <property type="match status" value="1"/>
</dbReference>
<dbReference type="PANTHER" id="PTHR11715">
    <property type="entry name" value="GLYCINE CLEAVAGE SYSTEM H PROTEIN"/>
    <property type="match status" value="1"/>
</dbReference>
<dbReference type="PROSITE" id="PS00189">
    <property type="entry name" value="LIPOYL"/>
    <property type="match status" value="1"/>
</dbReference>
<evidence type="ECO:0000256" key="1">
    <source>
        <dbReference type="ARBA" id="ARBA00009249"/>
    </source>
</evidence>
<name>A0AAQ3W5R7_9ENTE</name>
<dbReference type="InterPro" id="IPR003016">
    <property type="entry name" value="2-oxoA_DH_lipoyl-BS"/>
</dbReference>
<dbReference type="InterPro" id="IPR000089">
    <property type="entry name" value="Biotin_lipoyl"/>
</dbReference>
<dbReference type="GO" id="GO:0005960">
    <property type="term" value="C:glycine cleavage complex"/>
    <property type="evidence" value="ECO:0007669"/>
    <property type="project" value="InterPro"/>
</dbReference>
<evidence type="ECO:0000256" key="2">
    <source>
        <dbReference type="ARBA" id="ARBA00022823"/>
    </source>
</evidence>
<dbReference type="CDD" id="cd06848">
    <property type="entry name" value="GCS_H"/>
    <property type="match status" value="1"/>
</dbReference>
<reference evidence="4" key="1">
    <citation type="submission" date="2017-05" db="EMBL/GenBank/DDBJ databases">
        <authorList>
            <consortium name="The Broad Institute Genomics Platform"/>
            <consortium name="The Broad Institute Genomic Center for Infectious Diseases"/>
            <person name="Earl A."/>
            <person name="Manson A."/>
            <person name="Schwartman J."/>
            <person name="Gilmore M."/>
            <person name="Abouelleil A."/>
            <person name="Cao P."/>
            <person name="Chapman S."/>
            <person name="Cusick C."/>
            <person name="Shea T."/>
            <person name="Young S."/>
            <person name="Neafsey D."/>
            <person name="Nusbaum C."/>
            <person name="Birren B."/>
        </authorList>
    </citation>
    <scope>NUCLEOTIDE SEQUENCE</scope>
    <source>
        <strain evidence="4">7F3_DIV0205</strain>
    </source>
</reference>
<dbReference type="GO" id="GO:0005737">
    <property type="term" value="C:cytoplasm"/>
    <property type="evidence" value="ECO:0007669"/>
    <property type="project" value="TreeGrafter"/>
</dbReference>
<dbReference type="AlphaFoldDB" id="A0AAQ3W5R7"/>
<dbReference type="GO" id="GO:0019464">
    <property type="term" value="P:glycine decarboxylation via glycine cleavage system"/>
    <property type="evidence" value="ECO:0007669"/>
    <property type="project" value="InterPro"/>
</dbReference>
<dbReference type="GO" id="GO:0009249">
    <property type="term" value="P:protein lipoylation"/>
    <property type="evidence" value="ECO:0007669"/>
    <property type="project" value="TreeGrafter"/>
</dbReference>
<keyword evidence="2" id="KW-0450">Lipoyl</keyword>
<organism evidence="4 5">
    <name type="scientific">Candidatus Enterococcus palustris</name>
    <dbReference type="NCBI Taxonomy" id="1834189"/>
    <lineage>
        <taxon>Bacteria</taxon>
        <taxon>Bacillati</taxon>
        <taxon>Bacillota</taxon>
        <taxon>Bacilli</taxon>
        <taxon>Lactobacillales</taxon>
        <taxon>Enterococcaceae</taxon>
        <taxon>Enterococcus</taxon>
    </lineage>
</organism>
<reference evidence="4" key="2">
    <citation type="submission" date="2024-03" db="EMBL/GenBank/DDBJ databases">
        <title>The Genome Sequence of Enterococcus sp. DIV0205d.</title>
        <authorList>
            <consortium name="The Broad Institute Genomics Platform"/>
            <consortium name="The Broad Institute Microbial Omics Core"/>
            <consortium name="The Broad Institute Genomic Center for Infectious Diseases"/>
            <person name="Earl A."/>
            <person name="Manson A."/>
            <person name="Gilmore M."/>
            <person name="Schwartman J."/>
            <person name="Shea T."/>
            <person name="Abouelleil A."/>
            <person name="Cao P."/>
            <person name="Chapman S."/>
            <person name="Cusick C."/>
            <person name="Young S."/>
            <person name="Neafsey D."/>
            <person name="Nusbaum C."/>
            <person name="Birren B."/>
        </authorList>
    </citation>
    <scope>NUCLEOTIDE SEQUENCE</scope>
    <source>
        <strain evidence="4">7F3_DIV0205</strain>
    </source>
</reference>
<comment type="similarity">
    <text evidence="1">Belongs to the GcvH family.</text>
</comment>
<dbReference type="InterPro" id="IPR002930">
    <property type="entry name" value="GCV_H"/>
</dbReference>
<dbReference type="Pfam" id="PF01597">
    <property type="entry name" value="GCV_H"/>
    <property type="match status" value="1"/>
</dbReference>
<dbReference type="EMBL" id="CP147244">
    <property type="protein sequence ID" value="WYJ99172.1"/>
    <property type="molecule type" value="Genomic_DNA"/>
</dbReference>
<proteinExistence type="inferred from homology"/>
<protein>
    <submittedName>
        <fullName evidence="4">GcvH family protein</fullName>
    </submittedName>
</protein>
<dbReference type="SUPFAM" id="SSF51230">
    <property type="entry name" value="Single hybrid motif"/>
    <property type="match status" value="1"/>
</dbReference>
<dbReference type="PANTHER" id="PTHR11715:SF3">
    <property type="entry name" value="GLYCINE CLEAVAGE SYSTEM H PROTEIN-RELATED"/>
    <property type="match status" value="1"/>
</dbReference>
<dbReference type="InterPro" id="IPR033753">
    <property type="entry name" value="GCV_H/Fam206"/>
</dbReference>
<evidence type="ECO:0000313" key="4">
    <source>
        <dbReference type="EMBL" id="WYJ99172.1"/>
    </source>
</evidence>
<keyword evidence="5" id="KW-1185">Reference proteome</keyword>
<gene>
    <name evidence="4" type="ORF">A5821_000249</name>
</gene>
<dbReference type="InterPro" id="IPR011053">
    <property type="entry name" value="Single_hybrid_motif"/>
</dbReference>
<feature type="domain" description="Lipoyl-binding" evidence="3">
    <location>
        <begin position="19"/>
        <end position="101"/>
    </location>
</feature>
<dbReference type="Gene3D" id="2.40.50.100">
    <property type="match status" value="1"/>
</dbReference>
<evidence type="ECO:0000259" key="3">
    <source>
        <dbReference type="PROSITE" id="PS50968"/>
    </source>
</evidence>
<accession>A0AAQ3W5R7</accession>
<dbReference type="Proteomes" id="UP000194948">
    <property type="component" value="Chromosome"/>
</dbReference>